<dbReference type="Gramene" id="TVU44129">
    <property type="protein sequence ID" value="TVU44129"/>
    <property type="gene ID" value="EJB05_03562"/>
</dbReference>
<evidence type="ECO:0000313" key="4">
    <source>
        <dbReference type="Proteomes" id="UP000324897"/>
    </source>
</evidence>
<feature type="domain" description="FBD" evidence="1">
    <location>
        <begin position="336"/>
        <end position="377"/>
    </location>
</feature>
<dbReference type="InterPro" id="IPR032675">
    <property type="entry name" value="LRR_dom_sf"/>
</dbReference>
<dbReference type="Pfam" id="PF08387">
    <property type="entry name" value="FBD"/>
    <property type="match status" value="1"/>
</dbReference>
<organism evidence="3 4">
    <name type="scientific">Eragrostis curvula</name>
    <name type="common">weeping love grass</name>
    <dbReference type="NCBI Taxonomy" id="38414"/>
    <lineage>
        <taxon>Eukaryota</taxon>
        <taxon>Viridiplantae</taxon>
        <taxon>Streptophyta</taxon>
        <taxon>Embryophyta</taxon>
        <taxon>Tracheophyta</taxon>
        <taxon>Spermatophyta</taxon>
        <taxon>Magnoliopsida</taxon>
        <taxon>Liliopsida</taxon>
        <taxon>Poales</taxon>
        <taxon>Poaceae</taxon>
        <taxon>PACMAD clade</taxon>
        <taxon>Chloridoideae</taxon>
        <taxon>Eragrostideae</taxon>
        <taxon>Eragrostidinae</taxon>
        <taxon>Eragrostis</taxon>
    </lineage>
</organism>
<protein>
    <submittedName>
        <fullName evidence="3">Uncharacterized protein</fullName>
    </submittedName>
</protein>
<evidence type="ECO:0000259" key="2">
    <source>
        <dbReference type="Pfam" id="PF24758"/>
    </source>
</evidence>
<accession>A0A5J9W715</accession>
<comment type="caution">
    <text evidence="3">The sequence shown here is derived from an EMBL/GenBank/DDBJ whole genome shotgun (WGS) entry which is preliminary data.</text>
</comment>
<dbReference type="InterPro" id="IPR055411">
    <property type="entry name" value="LRR_FXL15/At3g58940/PEG3-like"/>
</dbReference>
<evidence type="ECO:0000259" key="1">
    <source>
        <dbReference type="Pfam" id="PF08387"/>
    </source>
</evidence>
<dbReference type="InterPro" id="IPR055302">
    <property type="entry name" value="F-box_dom-containing"/>
</dbReference>
<reference evidence="3 4" key="1">
    <citation type="journal article" date="2019" name="Sci. Rep.">
        <title>A high-quality genome of Eragrostis curvula grass provides insights into Poaceae evolution and supports new strategies to enhance forage quality.</title>
        <authorList>
            <person name="Carballo J."/>
            <person name="Santos B.A.C.M."/>
            <person name="Zappacosta D."/>
            <person name="Garbus I."/>
            <person name="Selva J.P."/>
            <person name="Gallo C.A."/>
            <person name="Diaz A."/>
            <person name="Albertini E."/>
            <person name="Caccamo M."/>
            <person name="Echenique V."/>
        </authorList>
    </citation>
    <scope>NUCLEOTIDE SEQUENCE [LARGE SCALE GENOMIC DNA]</scope>
    <source>
        <strain evidence="4">cv. Victoria</strain>
        <tissue evidence="3">Leaf</tissue>
    </source>
</reference>
<gene>
    <name evidence="3" type="ORF">EJB05_03562</name>
</gene>
<dbReference type="EMBL" id="RWGY01000004">
    <property type="protein sequence ID" value="TVU44129.1"/>
    <property type="molecule type" value="Genomic_DNA"/>
</dbReference>
<keyword evidence="4" id="KW-1185">Reference proteome</keyword>
<feature type="non-terminal residue" evidence="3">
    <location>
        <position position="1"/>
    </location>
</feature>
<dbReference type="SUPFAM" id="SSF52058">
    <property type="entry name" value="L domain-like"/>
    <property type="match status" value="1"/>
</dbReference>
<evidence type="ECO:0000313" key="3">
    <source>
        <dbReference type="EMBL" id="TVU44129.1"/>
    </source>
</evidence>
<dbReference type="OrthoDB" id="690805at2759"/>
<dbReference type="PANTHER" id="PTHR32141">
    <property type="match status" value="1"/>
</dbReference>
<proteinExistence type="predicted"/>
<name>A0A5J9W715_9POAL</name>
<dbReference type="Pfam" id="PF24758">
    <property type="entry name" value="LRR_At5g56370"/>
    <property type="match status" value="1"/>
</dbReference>
<feature type="domain" description="F-box/LRR-repeat protein 15/At3g58940/PEG3-like LRR" evidence="2">
    <location>
        <begin position="91"/>
        <end position="314"/>
    </location>
</feature>
<dbReference type="PANTHER" id="PTHR32141:SF179">
    <property type="entry name" value="F-BOX DOMAIN-CONTAINING PROTEIN"/>
    <property type="match status" value="1"/>
</dbReference>
<dbReference type="Proteomes" id="UP000324897">
    <property type="component" value="Chromosome 5"/>
</dbReference>
<dbReference type="Gene3D" id="3.80.10.10">
    <property type="entry name" value="Ribonuclease Inhibitor"/>
    <property type="match status" value="1"/>
</dbReference>
<sequence>MDGGCIFFSGGKRKREEEDDLISARGRGRPHRRWRHVRLYAPLNLDDRLHWHYSDGRRLEVVSQILAGHVAPARRLAFTSFHEPGSASRYKHWLPLPIFDEIQELVLHFPLAADHPRLLPASALRFASLRVLDIHNCTFPASDHARAFPCLLTRLSLRHVGVGEELLHGMISNSPGIEELTLGHRRLSLSSPPRLRCLAVLVRRFNRRDHEIELDELVIEDAPSLERLLLHEVEYGPSVRITGPATKLKMLRCLGTGFPVIELGTSIFKGMVPVSLADQFSTVTILGLHMPEPDLNVATGYLRCFPANLEKLHIKFFVNIWTTPPEDALICDPSSSAPIECLDRSLKTVVLQSYSGVPQHVEFARFFVERARVLEVIKFYCYCYSVSGCETSWLRSQRSRQLNVENSASRRAQVPVRAPVLLALKFLDGRRLL</sequence>
<dbReference type="AlphaFoldDB" id="A0A5J9W715"/>
<dbReference type="InterPro" id="IPR006566">
    <property type="entry name" value="FBD"/>
</dbReference>